<organism evidence="2 3">
    <name type="scientific">Rangifer tarandus platyrhynchus</name>
    <name type="common">Svalbard reindeer</name>
    <dbReference type="NCBI Taxonomy" id="3082113"/>
    <lineage>
        <taxon>Eukaryota</taxon>
        <taxon>Metazoa</taxon>
        <taxon>Chordata</taxon>
        <taxon>Craniata</taxon>
        <taxon>Vertebrata</taxon>
        <taxon>Euteleostomi</taxon>
        <taxon>Mammalia</taxon>
        <taxon>Eutheria</taxon>
        <taxon>Laurasiatheria</taxon>
        <taxon>Artiodactyla</taxon>
        <taxon>Ruminantia</taxon>
        <taxon>Pecora</taxon>
        <taxon>Cervidae</taxon>
        <taxon>Odocoileinae</taxon>
        <taxon>Rangifer</taxon>
    </lineage>
</organism>
<dbReference type="EMBL" id="OX459937">
    <property type="protein sequence ID" value="CAI9151691.1"/>
    <property type="molecule type" value="Genomic_DNA"/>
</dbReference>
<gene>
    <name evidence="2" type="ORF">MRATA1EN1_LOCUS653</name>
</gene>
<name>A0ABN8XR96_RANTA</name>
<protein>
    <submittedName>
        <fullName evidence="2">Uncharacterized protein</fullName>
    </submittedName>
</protein>
<sequence length="134" mass="14667">MFEKPTFSACRGLIPTKAPRFLLNAGSSLPLPQDRRAPPSATRTTVPAPRGERRGDPQSGSITAASANQRAPKSSVRWARSRTLVSPSRPGRWRYGRQPAPALRQDGSRRPKARLPTCDTLRCEGPKPLPHNPP</sequence>
<dbReference type="Proteomes" id="UP001176941">
    <property type="component" value="Chromosome 1"/>
</dbReference>
<accession>A0ABN8XR96</accession>
<proteinExistence type="predicted"/>
<keyword evidence="3" id="KW-1185">Reference proteome</keyword>
<feature type="region of interest" description="Disordered" evidence="1">
    <location>
        <begin position="25"/>
        <end position="134"/>
    </location>
</feature>
<reference evidence="2" key="1">
    <citation type="submission" date="2023-04" db="EMBL/GenBank/DDBJ databases">
        <authorList>
            <consortium name="ELIXIR-Norway"/>
        </authorList>
    </citation>
    <scope>NUCLEOTIDE SEQUENCE [LARGE SCALE GENOMIC DNA]</scope>
</reference>
<evidence type="ECO:0000313" key="3">
    <source>
        <dbReference type="Proteomes" id="UP001176941"/>
    </source>
</evidence>
<evidence type="ECO:0000256" key="1">
    <source>
        <dbReference type="SAM" id="MobiDB-lite"/>
    </source>
</evidence>
<evidence type="ECO:0000313" key="2">
    <source>
        <dbReference type="EMBL" id="CAI9151691.1"/>
    </source>
</evidence>
<feature type="compositionally biased region" description="Polar residues" evidence="1">
    <location>
        <begin position="58"/>
        <end position="72"/>
    </location>
</feature>